<organism evidence="2 3">
    <name type="scientific">Caballeronia novacaledonica</name>
    <dbReference type="NCBI Taxonomy" id="1544861"/>
    <lineage>
        <taxon>Bacteria</taxon>
        <taxon>Pseudomonadati</taxon>
        <taxon>Pseudomonadota</taxon>
        <taxon>Betaproteobacteria</taxon>
        <taxon>Burkholderiales</taxon>
        <taxon>Burkholderiaceae</taxon>
        <taxon>Caballeronia</taxon>
    </lineage>
</organism>
<proteinExistence type="predicted"/>
<accession>A0AA37IJY5</accession>
<comment type="caution">
    <text evidence="2">The sequence shown here is derived from an EMBL/GenBank/DDBJ whole genome shotgun (WGS) entry which is preliminary data.</text>
</comment>
<keyword evidence="1" id="KW-0732">Signal</keyword>
<dbReference type="Proteomes" id="UP001055111">
    <property type="component" value="Unassembled WGS sequence"/>
</dbReference>
<evidence type="ECO:0000256" key="1">
    <source>
        <dbReference type="SAM" id="SignalP"/>
    </source>
</evidence>
<feature type="chain" id="PRO_5041426532" evidence="1">
    <location>
        <begin position="20"/>
        <end position="176"/>
    </location>
</feature>
<dbReference type="AlphaFoldDB" id="A0AA37IJY5"/>
<dbReference type="EMBL" id="BPUS01000043">
    <property type="protein sequence ID" value="GJH30698.1"/>
    <property type="molecule type" value="Genomic_DNA"/>
</dbReference>
<reference evidence="2" key="1">
    <citation type="submission" date="2022-09" db="EMBL/GenBank/DDBJ databases">
        <title>Isolation and characterization of 3-chlorobenzoate degrading bacteria from soils in Shizuoka.</title>
        <authorList>
            <person name="Ifat A."/>
            <person name="Ogawa N."/>
            <person name="Kimbara K."/>
            <person name="Moriuchi R."/>
            <person name="Dohra H."/>
            <person name="Shintani M."/>
        </authorList>
    </citation>
    <scope>NUCLEOTIDE SEQUENCE</scope>
    <source>
        <strain evidence="2">19CS4-2</strain>
    </source>
</reference>
<name>A0AA37IJY5_9BURK</name>
<protein>
    <submittedName>
        <fullName evidence="2">Uncharacterized protein</fullName>
    </submittedName>
</protein>
<feature type="signal peptide" evidence="1">
    <location>
        <begin position="1"/>
        <end position="19"/>
    </location>
</feature>
<dbReference type="RefSeq" id="WP_062255104.1">
    <property type="nucleotide sequence ID" value="NZ_BPUS01000043.1"/>
</dbReference>
<gene>
    <name evidence="2" type="ORF">CBA19CS42_39300</name>
</gene>
<sequence>MKPSLMGALLLSVVMTAVADESVRHLRHHPVRVFDANGHVVGDLTIFGALNGVAFTVGNATTVVPIERVQDASRRFSATDFRWVAAVGVSFASSDCSGDPILDLTNGPHATFALRRGNVVTLYFAAEGAQRVFTANSFLDTTTGCQQRPGFGVEGWAVGATRVISDDHPEPLTIGY</sequence>
<evidence type="ECO:0000313" key="2">
    <source>
        <dbReference type="EMBL" id="GJH30698.1"/>
    </source>
</evidence>
<evidence type="ECO:0000313" key="3">
    <source>
        <dbReference type="Proteomes" id="UP001055111"/>
    </source>
</evidence>